<dbReference type="InterPro" id="IPR011663">
    <property type="entry name" value="UTRA"/>
</dbReference>
<evidence type="ECO:0000256" key="3">
    <source>
        <dbReference type="ARBA" id="ARBA00023163"/>
    </source>
</evidence>
<dbReference type="GO" id="GO:0003700">
    <property type="term" value="F:DNA-binding transcription factor activity"/>
    <property type="evidence" value="ECO:0007669"/>
    <property type="project" value="InterPro"/>
</dbReference>
<dbReference type="Proteomes" id="UP000199473">
    <property type="component" value="Unassembled WGS sequence"/>
</dbReference>
<evidence type="ECO:0000313" key="5">
    <source>
        <dbReference type="EMBL" id="SFK52044.1"/>
    </source>
</evidence>
<dbReference type="InterPro" id="IPR050679">
    <property type="entry name" value="Bact_HTH_transcr_reg"/>
</dbReference>
<dbReference type="InterPro" id="IPR036390">
    <property type="entry name" value="WH_DNA-bd_sf"/>
</dbReference>
<dbReference type="Pfam" id="PF07702">
    <property type="entry name" value="UTRA"/>
    <property type="match status" value="1"/>
</dbReference>
<dbReference type="OrthoDB" id="9808698at2"/>
<keyword evidence="1" id="KW-0805">Transcription regulation</keyword>
<evidence type="ECO:0000256" key="1">
    <source>
        <dbReference type="ARBA" id="ARBA00023015"/>
    </source>
</evidence>
<dbReference type="CDD" id="cd07377">
    <property type="entry name" value="WHTH_GntR"/>
    <property type="match status" value="1"/>
</dbReference>
<dbReference type="InterPro" id="IPR028978">
    <property type="entry name" value="Chorismate_lyase_/UTRA_dom_sf"/>
</dbReference>
<organism evidence="5 6">
    <name type="scientific">Falsiroseomonas stagni DSM 19981</name>
    <dbReference type="NCBI Taxonomy" id="1123062"/>
    <lineage>
        <taxon>Bacteria</taxon>
        <taxon>Pseudomonadati</taxon>
        <taxon>Pseudomonadota</taxon>
        <taxon>Alphaproteobacteria</taxon>
        <taxon>Acetobacterales</taxon>
        <taxon>Roseomonadaceae</taxon>
        <taxon>Falsiroseomonas</taxon>
    </lineage>
</organism>
<dbReference type="SUPFAM" id="SSF64288">
    <property type="entry name" value="Chorismate lyase-like"/>
    <property type="match status" value="1"/>
</dbReference>
<dbReference type="PROSITE" id="PS50949">
    <property type="entry name" value="HTH_GNTR"/>
    <property type="match status" value="1"/>
</dbReference>
<dbReference type="Gene3D" id="3.40.1410.10">
    <property type="entry name" value="Chorismate lyase-like"/>
    <property type="match status" value="1"/>
</dbReference>
<evidence type="ECO:0000256" key="2">
    <source>
        <dbReference type="ARBA" id="ARBA00023125"/>
    </source>
</evidence>
<proteinExistence type="predicted"/>
<dbReference type="PANTHER" id="PTHR44846">
    <property type="entry name" value="MANNOSYL-D-GLYCERATE TRANSPORT/METABOLISM SYSTEM REPRESSOR MNGR-RELATED"/>
    <property type="match status" value="1"/>
</dbReference>
<gene>
    <name evidence="5" type="ORF">SAMN02745775_103184</name>
</gene>
<dbReference type="AlphaFoldDB" id="A0A1I4A6U4"/>
<name>A0A1I4A6U4_9PROT</name>
<sequence>MTPPQPRYAAVKDHVRRRILSGEWPPDTKIPSENALGPELGVSRITVNRAFAELAQEGLLRKVQGVGTFVARARPRFGLMTIQDIAEEITARGMAWSCRVLRLGVTPAPAEAAAALVMAPGAPVPHSAILHLGDGAPIQREERWLRPGYAPGYLERDYRAETTFAHLVRAGNATAMEQSITAILPDAALARLLAVARDQPCLVIQRTTFTDGQAMTFSRLVQPANRFEIAGRATL</sequence>
<protein>
    <submittedName>
        <fullName evidence="5">GntR family transcriptional regulator, histidine utilization repressor</fullName>
    </submittedName>
</protein>
<dbReference type="PRINTS" id="PR00035">
    <property type="entry name" value="HTHGNTR"/>
</dbReference>
<dbReference type="Gene3D" id="1.10.10.10">
    <property type="entry name" value="Winged helix-like DNA-binding domain superfamily/Winged helix DNA-binding domain"/>
    <property type="match status" value="1"/>
</dbReference>
<feature type="domain" description="HTH gntR-type" evidence="4">
    <location>
        <begin position="5"/>
        <end position="73"/>
    </location>
</feature>
<dbReference type="FunFam" id="1.10.10.10:FF:000079">
    <property type="entry name" value="GntR family transcriptional regulator"/>
    <property type="match status" value="1"/>
</dbReference>
<dbReference type="STRING" id="1123062.SAMN02745775_103184"/>
<keyword evidence="3" id="KW-0804">Transcription</keyword>
<dbReference type="InterPro" id="IPR000524">
    <property type="entry name" value="Tscrpt_reg_HTH_GntR"/>
</dbReference>
<dbReference type="Pfam" id="PF00392">
    <property type="entry name" value="GntR"/>
    <property type="match status" value="1"/>
</dbReference>
<dbReference type="PANTHER" id="PTHR44846:SF16">
    <property type="entry name" value="TRANSCRIPTIONAL REGULATOR PHNF-RELATED"/>
    <property type="match status" value="1"/>
</dbReference>
<accession>A0A1I4A6U4</accession>
<dbReference type="RefSeq" id="WP_092959358.1">
    <property type="nucleotide sequence ID" value="NZ_FOSQ01000003.1"/>
</dbReference>
<reference evidence="5 6" key="1">
    <citation type="submission" date="2016-10" db="EMBL/GenBank/DDBJ databases">
        <authorList>
            <person name="de Groot N.N."/>
        </authorList>
    </citation>
    <scope>NUCLEOTIDE SEQUENCE [LARGE SCALE GENOMIC DNA]</scope>
    <source>
        <strain evidence="5 6">DSM 19981</strain>
    </source>
</reference>
<keyword evidence="2" id="KW-0238">DNA-binding</keyword>
<dbReference type="SUPFAM" id="SSF46785">
    <property type="entry name" value="Winged helix' DNA-binding domain"/>
    <property type="match status" value="1"/>
</dbReference>
<evidence type="ECO:0000259" key="4">
    <source>
        <dbReference type="PROSITE" id="PS50949"/>
    </source>
</evidence>
<keyword evidence="6" id="KW-1185">Reference proteome</keyword>
<dbReference type="SMART" id="SM00866">
    <property type="entry name" value="UTRA"/>
    <property type="match status" value="1"/>
</dbReference>
<dbReference type="SMART" id="SM00345">
    <property type="entry name" value="HTH_GNTR"/>
    <property type="match status" value="1"/>
</dbReference>
<dbReference type="GO" id="GO:0003677">
    <property type="term" value="F:DNA binding"/>
    <property type="evidence" value="ECO:0007669"/>
    <property type="project" value="UniProtKB-KW"/>
</dbReference>
<evidence type="ECO:0000313" key="6">
    <source>
        <dbReference type="Proteomes" id="UP000199473"/>
    </source>
</evidence>
<dbReference type="EMBL" id="FOSQ01000003">
    <property type="protein sequence ID" value="SFK52044.1"/>
    <property type="molecule type" value="Genomic_DNA"/>
</dbReference>
<dbReference type="InterPro" id="IPR036388">
    <property type="entry name" value="WH-like_DNA-bd_sf"/>
</dbReference>